<sequence length="217" mass="24937">MVKHKTFISYHHKNEQEEKDQIVNLFSGEDFIDSSVHDGDIDTDLSEESIMRIIRDDYLKDSTVTLVIIGEETAKRAFINSEIQASLWGSNPNGLLAVVTDELYNKIFSEGICSGLNCNHNVRVPQNHSYYLPELVYKNRDINRNEDFDSSPCHHNDYKVYCGLTSFSTFMEDSDQYINAAFDKRDELNYKIAKKLSSNTPKIQRNSLSSLSDSLFR</sequence>
<dbReference type="Pfam" id="PF08937">
    <property type="entry name" value="ThsB_TIR"/>
    <property type="match status" value="1"/>
</dbReference>
<dbReference type="InterPro" id="IPR015032">
    <property type="entry name" value="ThsB__TIR-like_domain"/>
</dbReference>
<organism evidence="2 3">
    <name type="scientific">Geomicrobium halophilum</name>
    <dbReference type="NCBI Taxonomy" id="549000"/>
    <lineage>
        <taxon>Bacteria</taxon>
        <taxon>Bacillati</taxon>
        <taxon>Bacillota</taxon>
        <taxon>Bacilli</taxon>
        <taxon>Bacillales</taxon>
        <taxon>Geomicrobium</taxon>
    </lineage>
</organism>
<evidence type="ECO:0000313" key="3">
    <source>
        <dbReference type="Proteomes" id="UP000568839"/>
    </source>
</evidence>
<dbReference type="Proteomes" id="UP000568839">
    <property type="component" value="Unassembled WGS sequence"/>
</dbReference>
<name>A0A841Q1Q0_9BACL</name>
<feature type="domain" description="Thoeris protein ThsB TIR-like" evidence="1">
    <location>
        <begin position="7"/>
        <end position="101"/>
    </location>
</feature>
<dbReference type="EMBL" id="JACHHJ010000002">
    <property type="protein sequence ID" value="MBB6449898.1"/>
    <property type="molecule type" value="Genomic_DNA"/>
</dbReference>
<comment type="caution">
    <text evidence="2">The sequence shown here is derived from an EMBL/GenBank/DDBJ whole genome shotgun (WGS) entry which is preliminary data.</text>
</comment>
<gene>
    <name evidence="2" type="ORF">HNR44_001876</name>
</gene>
<protein>
    <recommendedName>
        <fullName evidence="1">Thoeris protein ThsB TIR-like domain-containing protein</fullName>
    </recommendedName>
</protein>
<evidence type="ECO:0000313" key="2">
    <source>
        <dbReference type="EMBL" id="MBB6449898.1"/>
    </source>
</evidence>
<dbReference type="AlphaFoldDB" id="A0A841Q1Q0"/>
<evidence type="ECO:0000259" key="1">
    <source>
        <dbReference type="Pfam" id="PF08937"/>
    </source>
</evidence>
<reference evidence="2 3" key="1">
    <citation type="submission" date="2020-08" db="EMBL/GenBank/DDBJ databases">
        <title>Genomic Encyclopedia of Type Strains, Phase IV (KMG-IV): sequencing the most valuable type-strain genomes for metagenomic binning, comparative biology and taxonomic classification.</title>
        <authorList>
            <person name="Goeker M."/>
        </authorList>
    </citation>
    <scope>NUCLEOTIDE SEQUENCE [LARGE SCALE GENOMIC DNA]</scope>
    <source>
        <strain evidence="2 3">DSM 21769</strain>
    </source>
</reference>
<proteinExistence type="predicted"/>
<keyword evidence="3" id="KW-1185">Reference proteome</keyword>
<accession>A0A841Q1Q0</accession>